<keyword evidence="3" id="KW-1185">Reference proteome</keyword>
<sequence>MDDDAAGPSPYSDNYLATFAATTIQRRFRGYRVRKEYLERRSRICSVEVQWATHHDAAYRSDVAARVIQTAWRAFRNRRIYTYYRDLIRFRERGDPRELLKVINPREAQLVDAASGIHVRFRLGGTVFPPLVFYKIFTHRPVTDIGAFGPRDYANEVRMSPAELHNNRPAQQLGQQIGQGPAFGRGGG</sequence>
<dbReference type="PANTHER" id="PTHR33504">
    <property type="entry name" value="NADH DEHYDROGENASE (UBIQUINONE) 1 BETA SUBCOMPLEX, 4"/>
    <property type="match status" value="1"/>
</dbReference>
<dbReference type="EMBL" id="PGGS01001108">
    <property type="protein sequence ID" value="PNH00894.1"/>
    <property type="molecule type" value="Genomic_DNA"/>
</dbReference>
<dbReference type="InterPro" id="IPR000048">
    <property type="entry name" value="IQ_motif_EF-hand-BS"/>
</dbReference>
<accession>A0A2J7ZKV2</accession>
<dbReference type="SMART" id="SM00015">
    <property type="entry name" value="IQ"/>
    <property type="match status" value="2"/>
</dbReference>
<evidence type="ECO:0000313" key="3">
    <source>
        <dbReference type="Proteomes" id="UP000236333"/>
    </source>
</evidence>
<gene>
    <name evidence="2" type="ORF">TSOC_013259</name>
</gene>
<evidence type="ECO:0000256" key="1">
    <source>
        <dbReference type="SAM" id="MobiDB-lite"/>
    </source>
</evidence>
<dbReference type="AlphaFoldDB" id="A0A2J7ZKV2"/>
<dbReference type="PROSITE" id="PS50096">
    <property type="entry name" value="IQ"/>
    <property type="match status" value="1"/>
</dbReference>
<name>A0A2J7ZKV2_9CHLO</name>
<reference evidence="2 3" key="1">
    <citation type="journal article" date="2017" name="Mol. Biol. Evol.">
        <title>The 4-celled Tetrabaena socialis nuclear genome reveals the essential components for genetic control of cell number at the origin of multicellularity in the volvocine lineage.</title>
        <authorList>
            <person name="Featherston J."/>
            <person name="Arakaki Y."/>
            <person name="Hanschen E.R."/>
            <person name="Ferris P.J."/>
            <person name="Michod R.E."/>
            <person name="Olson B.J.S.C."/>
            <person name="Nozaki H."/>
            <person name="Durand P.M."/>
        </authorList>
    </citation>
    <scope>NUCLEOTIDE SEQUENCE [LARGE SCALE GENOMIC DNA]</scope>
    <source>
        <strain evidence="2 3">NIES-571</strain>
    </source>
</reference>
<dbReference type="Pfam" id="PF00612">
    <property type="entry name" value="IQ"/>
    <property type="match status" value="2"/>
</dbReference>
<feature type="non-terminal residue" evidence="2">
    <location>
        <position position="188"/>
    </location>
</feature>
<dbReference type="InterPro" id="IPR027417">
    <property type="entry name" value="P-loop_NTPase"/>
</dbReference>
<protein>
    <submittedName>
        <fullName evidence="2">Uncharacterized protein</fullName>
    </submittedName>
</protein>
<dbReference type="SUPFAM" id="SSF52540">
    <property type="entry name" value="P-loop containing nucleoside triphosphate hydrolases"/>
    <property type="match status" value="1"/>
</dbReference>
<dbReference type="OrthoDB" id="10253073at2759"/>
<feature type="region of interest" description="Disordered" evidence="1">
    <location>
        <begin position="167"/>
        <end position="188"/>
    </location>
</feature>
<dbReference type="CDD" id="cd23767">
    <property type="entry name" value="IQCD"/>
    <property type="match status" value="1"/>
</dbReference>
<dbReference type="PANTHER" id="PTHR33504:SF2">
    <property type="entry name" value="PROTEIN MFI"/>
    <property type="match status" value="1"/>
</dbReference>
<comment type="caution">
    <text evidence="2">The sequence shown here is derived from an EMBL/GenBank/DDBJ whole genome shotgun (WGS) entry which is preliminary data.</text>
</comment>
<feature type="compositionally biased region" description="Polar residues" evidence="1">
    <location>
        <begin position="168"/>
        <end position="178"/>
    </location>
</feature>
<evidence type="ECO:0000313" key="2">
    <source>
        <dbReference type="EMBL" id="PNH00894.1"/>
    </source>
</evidence>
<dbReference type="Proteomes" id="UP000236333">
    <property type="component" value="Unassembled WGS sequence"/>
</dbReference>
<dbReference type="Gene3D" id="1.20.5.190">
    <property type="match status" value="1"/>
</dbReference>
<proteinExistence type="predicted"/>
<organism evidence="2 3">
    <name type="scientific">Tetrabaena socialis</name>
    <dbReference type="NCBI Taxonomy" id="47790"/>
    <lineage>
        <taxon>Eukaryota</taxon>
        <taxon>Viridiplantae</taxon>
        <taxon>Chlorophyta</taxon>
        <taxon>core chlorophytes</taxon>
        <taxon>Chlorophyceae</taxon>
        <taxon>CS clade</taxon>
        <taxon>Chlamydomonadales</taxon>
        <taxon>Tetrabaenaceae</taxon>
        <taxon>Tetrabaena</taxon>
    </lineage>
</organism>